<dbReference type="AlphaFoldDB" id="A9JX93"/>
<protein>
    <submittedName>
        <fullName evidence="1">Uncharacterized protein</fullName>
    </submittedName>
</protein>
<evidence type="ECO:0000313" key="2">
    <source>
        <dbReference type="Proteomes" id="UP000001055"/>
    </source>
</evidence>
<gene>
    <name evidence="1" type="ORF">SNOG_20096</name>
</gene>
<organism evidence="1 2">
    <name type="scientific">Phaeosphaeria nodorum (strain SN15 / ATCC MYA-4574 / FGSC 10173)</name>
    <name type="common">Glume blotch fungus</name>
    <name type="synonym">Parastagonospora nodorum</name>
    <dbReference type="NCBI Taxonomy" id="321614"/>
    <lineage>
        <taxon>Eukaryota</taxon>
        <taxon>Fungi</taxon>
        <taxon>Dikarya</taxon>
        <taxon>Ascomycota</taxon>
        <taxon>Pezizomycotina</taxon>
        <taxon>Dothideomycetes</taxon>
        <taxon>Pleosporomycetidae</taxon>
        <taxon>Pleosporales</taxon>
        <taxon>Pleosporineae</taxon>
        <taxon>Phaeosphaeriaceae</taxon>
        <taxon>Parastagonospora</taxon>
    </lineage>
</organism>
<proteinExistence type="predicted"/>
<evidence type="ECO:0000313" key="1">
    <source>
        <dbReference type="EMBL" id="EDP89785.1"/>
    </source>
</evidence>
<dbReference type="KEGG" id="pno:SNOG_20096"/>
<accession>A9JX93</accession>
<dbReference type="EMBL" id="CH445336">
    <property type="protein sequence ID" value="EDP89785.1"/>
    <property type="molecule type" value="Genomic_DNA"/>
</dbReference>
<dbReference type="Proteomes" id="UP000001055">
    <property type="component" value="Unassembled WGS sequence"/>
</dbReference>
<dbReference type="InParanoid" id="A9JX93"/>
<sequence length="53" mass="5879">MDPDMLAVKLGWKISYRVDDDPTTIALTFLTPTAFHPPPCFHSQHLPAAVSDL</sequence>
<name>A9JX93_PHANO</name>
<reference evidence="2" key="1">
    <citation type="journal article" date="2007" name="Plant Cell">
        <title>Dothideomycete-plant interactions illuminated by genome sequencing and EST analysis of the wheat pathogen Stagonospora nodorum.</title>
        <authorList>
            <person name="Hane J.K."/>
            <person name="Lowe R.G."/>
            <person name="Solomon P.S."/>
            <person name="Tan K.C."/>
            <person name="Schoch C.L."/>
            <person name="Spatafora J.W."/>
            <person name="Crous P.W."/>
            <person name="Kodira C."/>
            <person name="Birren B.W."/>
            <person name="Galagan J.E."/>
            <person name="Torriani S.F."/>
            <person name="McDonald B.A."/>
            <person name="Oliver R.P."/>
        </authorList>
    </citation>
    <scope>NUCLEOTIDE SEQUENCE [LARGE SCALE GENOMIC DNA]</scope>
    <source>
        <strain evidence="2">SN15 / ATCC MYA-4574 / FGSC 10173</strain>
    </source>
</reference>
<dbReference type="GeneID" id="5975513"/>
<dbReference type="RefSeq" id="XP_001798615.1">
    <property type="nucleotide sequence ID" value="XM_001798563.1"/>
</dbReference>